<gene>
    <name evidence="3" type="ORF">FRW55_00465</name>
</gene>
<feature type="coiled-coil region" evidence="1">
    <location>
        <begin position="37"/>
        <end position="64"/>
    </location>
</feature>
<evidence type="ECO:0000313" key="3">
    <source>
        <dbReference type="EMBL" id="QDY86642.1"/>
    </source>
</evidence>
<keyword evidence="1" id="KW-0175">Coiled coil</keyword>
<dbReference type="KEGG" id="mans:FRW55_00465"/>
<evidence type="ECO:0008006" key="5">
    <source>
        <dbReference type="Google" id="ProtNLM"/>
    </source>
</evidence>
<accession>A0A5B8J6F3</accession>
<sequence>MKKIKKFSFIFASISPLILMTQSCFGSSFDKQADLENKEFVNKITNYLNKIKNKNNEFKNFLNNKNNSAIPLNNIDDFYKQPNQIAIELSNHLNSFINELSNKKDEITKFNELDILLSPAKEDNENKLIDLISKLNFINNDVQKLVEEKQLLTKNNDDAYSVLINDLEQNLSANLFTGQSQKDTINRIKNSINSVLHLPLGEDCDCKNIFYKSNYYDSSVIDINYNLIKAYLGFNSENGSTSEEDYQELLKIHTHALANIIREWLFITVENEDYQKNARFRLNKWVESIKNNSDTHNFIISNNELKKLFNAIETSLDMLNSSIEQINKNNSGKYPFDKFLSFIVDVDKETKNINDGIMGQLNYTIKELYELLDSKTK</sequence>
<evidence type="ECO:0000313" key="4">
    <source>
        <dbReference type="Proteomes" id="UP000318927"/>
    </source>
</evidence>
<feature type="chain" id="PRO_5022965866" description="Lipoprotein" evidence="2">
    <location>
        <begin position="27"/>
        <end position="377"/>
    </location>
</feature>
<keyword evidence="4" id="KW-1185">Reference proteome</keyword>
<reference evidence="3 4" key="1">
    <citation type="journal article" date="2019" name="Microbiol. Resour. Announc.">
        <title>Complete Genome Sequences of Three Mycoplasma anserisalpingitis (Mycoplasma sp. 1220) Strains.</title>
        <authorList>
            <person name="Grozner D."/>
            <person name="Forro B."/>
            <person name="Kovacs A.B."/>
            <person name="Marton S."/>
            <person name="Banyai K."/>
            <person name="Kreizinger Z."/>
            <person name="Sulyok K.M."/>
            <person name="Gyuranecz M."/>
        </authorList>
    </citation>
    <scope>NUCLEOTIDE SEQUENCE [LARGE SCALE GENOMIC DNA]</scope>
    <source>
        <strain evidence="3 4">ATCC:BAA-2147</strain>
    </source>
</reference>
<organism evidence="3 4">
    <name type="scientific">Mycoplasma anserisalpingitidis</name>
    <dbReference type="NCBI Taxonomy" id="519450"/>
    <lineage>
        <taxon>Bacteria</taxon>
        <taxon>Bacillati</taxon>
        <taxon>Mycoplasmatota</taxon>
        <taxon>Mollicutes</taxon>
        <taxon>Mycoplasmataceae</taxon>
        <taxon>Mycoplasma</taxon>
    </lineage>
</organism>
<dbReference type="OrthoDB" id="398053at2"/>
<evidence type="ECO:0000256" key="1">
    <source>
        <dbReference type="SAM" id="Coils"/>
    </source>
</evidence>
<protein>
    <recommendedName>
        <fullName evidence="5">Lipoprotein</fullName>
    </recommendedName>
</protein>
<proteinExistence type="predicted"/>
<name>A0A5B8J6F3_9MOLU</name>
<dbReference type="Proteomes" id="UP000318927">
    <property type="component" value="Chromosome"/>
</dbReference>
<dbReference type="AlphaFoldDB" id="A0A5B8J6F3"/>
<keyword evidence="2" id="KW-0732">Signal</keyword>
<feature type="signal peptide" evidence="2">
    <location>
        <begin position="1"/>
        <end position="26"/>
    </location>
</feature>
<dbReference type="NCBIfam" id="NF045977">
    <property type="entry name" value="MAG0770_fam_LP"/>
    <property type="match status" value="1"/>
</dbReference>
<evidence type="ECO:0000256" key="2">
    <source>
        <dbReference type="SAM" id="SignalP"/>
    </source>
</evidence>
<dbReference type="EMBL" id="CP042295">
    <property type="protein sequence ID" value="QDY86642.1"/>
    <property type="molecule type" value="Genomic_DNA"/>
</dbReference>
<dbReference type="RefSeq" id="WP_146368274.1">
    <property type="nucleotide sequence ID" value="NZ_CP042295.1"/>
</dbReference>
<dbReference type="PROSITE" id="PS51257">
    <property type="entry name" value="PROKAR_LIPOPROTEIN"/>
    <property type="match status" value="1"/>
</dbReference>